<dbReference type="GO" id="GO:0003682">
    <property type="term" value="F:chromatin binding"/>
    <property type="evidence" value="ECO:0007669"/>
    <property type="project" value="TreeGrafter"/>
</dbReference>
<dbReference type="GO" id="GO:0008270">
    <property type="term" value="F:zinc ion binding"/>
    <property type="evidence" value="ECO:0007669"/>
    <property type="project" value="UniProtKB-KW"/>
</dbReference>
<feature type="domain" description="C2H2-type" evidence="5">
    <location>
        <begin position="39"/>
        <end position="66"/>
    </location>
</feature>
<dbReference type="PANTHER" id="PTHR47025:SF10">
    <property type="entry name" value="DNA-BINDING PROTEIN"/>
    <property type="match status" value="1"/>
</dbReference>
<evidence type="ECO:0000256" key="3">
    <source>
        <dbReference type="PROSITE-ProRule" id="PRU00042"/>
    </source>
</evidence>
<feature type="region of interest" description="Disordered" evidence="4">
    <location>
        <begin position="205"/>
        <end position="230"/>
    </location>
</feature>
<evidence type="ECO:0000256" key="4">
    <source>
        <dbReference type="SAM" id="MobiDB-lite"/>
    </source>
</evidence>
<sequence>MVARSEIKSTVDVTAANCLMLLSRVGQENVDGGDQKRVFTCKTCLKEFHSFQALGGHRASHKKPNNDTMSSGLVKKVKTSSHPCPICGVEFPMGQALGGHMRRHRNESGAAGGGALVTRALLPEPTVTTLKKSSSGKRVACLDLSLGMVDNLNLNVAFTHVALKLCQSSSSEDAKLIGRTHLLKDEKMSYESKGFWVMKNNEHTSEDDSVYDHSTRDDSKRPHPWFVDSSRSEMFPNKKQAVQDPVGGLGKSNVGLPLWESSSVFQSVSNQFMDRLLGAEMPPRPLLFGDRDRTEGCSHHHQTKSIAESYMEDTSVELSISNGVEVAGSSFGGDGIRKLPVSRVKETMSTHVALDGHNQRKIESSSIQACSRENESSFINFELAGHPYGNEDSHGITFGEINDEHGVGSTSNVVGNYQSYVQDPIGTLDIVYGQETGSSQTSSGVVSEQQVAKPSLEPVPKNKAEAKSSKKEASTSFPSNVRSLISTGMLDGVPVTYVSISREELRGVIKGSGYLCGCQTCDFTKVLNAYAFERHAGCKTKHPNNHIYFENGKTIYQIVQELRNTPESILFDVIQTVFGSPINQKAFRIWKESFQAATRELQRIYGKEERSF</sequence>
<dbReference type="InterPro" id="IPR013087">
    <property type="entry name" value="Znf_C2H2_type"/>
</dbReference>
<dbReference type="InterPro" id="IPR032308">
    <property type="entry name" value="TDBD"/>
</dbReference>
<dbReference type="Proteomes" id="UP000682877">
    <property type="component" value="Chromosome 8"/>
</dbReference>
<dbReference type="PROSITE" id="PS50157">
    <property type="entry name" value="ZINC_FINGER_C2H2_2"/>
    <property type="match status" value="2"/>
</dbReference>
<dbReference type="GO" id="GO:0005634">
    <property type="term" value="C:nucleus"/>
    <property type="evidence" value="ECO:0007669"/>
    <property type="project" value="UniProtKB-SubCell"/>
</dbReference>
<protein>
    <recommendedName>
        <fullName evidence="5">C2H2-type domain-containing protein</fullName>
    </recommendedName>
</protein>
<dbReference type="Pfam" id="PF16135">
    <property type="entry name" value="TDBD"/>
    <property type="match status" value="1"/>
</dbReference>
<dbReference type="SMART" id="SM00355">
    <property type="entry name" value="ZnF_C2H2"/>
    <property type="match status" value="2"/>
</dbReference>
<accession>A0A8S2BAB8</accession>
<gene>
    <name evidence="6" type="ORF">AARE701A_LOCUS21957</name>
</gene>
<organism evidence="6 7">
    <name type="scientific">Arabidopsis arenosa</name>
    <name type="common">Sand rock-cress</name>
    <name type="synonym">Cardaminopsis arenosa</name>
    <dbReference type="NCBI Taxonomy" id="38785"/>
    <lineage>
        <taxon>Eukaryota</taxon>
        <taxon>Viridiplantae</taxon>
        <taxon>Streptophyta</taxon>
        <taxon>Embryophyta</taxon>
        <taxon>Tracheophyta</taxon>
        <taxon>Spermatophyta</taxon>
        <taxon>Magnoliopsida</taxon>
        <taxon>eudicotyledons</taxon>
        <taxon>Gunneridae</taxon>
        <taxon>Pentapetalae</taxon>
        <taxon>rosids</taxon>
        <taxon>malvids</taxon>
        <taxon>Brassicales</taxon>
        <taxon>Brassicaceae</taxon>
        <taxon>Camelineae</taxon>
        <taxon>Arabidopsis</taxon>
    </lineage>
</organism>
<feature type="region of interest" description="Disordered" evidence="4">
    <location>
        <begin position="439"/>
        <end position="474"/>
    </location>
</feature>
<keyword evidence="2" id="KW-0539">Nucleus</keyword>
<feature type="domain" description="C2H2-type" evidence="5">
    <location>
        <begin position="82"/>
        <end position="109"/>
    </location>
</feature>
<dbReference type="PROSITE" id="PS00028">
    <property type="entry name" value="ZINC_FINGER_C2H2_1"/>
    <property type="match status" value="2"/>
</dbReference>
<evidence type="ECO:0000313" key="6">
    <source>
        <dbReference type="EMBL" id="CAE6250268.1"/>
    </source>
</evidence>
<feature type="compositionally biased region" description="Basic and acidic residues" evidence="4">
    <location>
        <begin position="205"/>
        <end position="221"/>
    </location>
</feature>
<reference evidence="6" key="1">
    <citation type="submission" date="2021-01" db="EMBL/GenBank/DDBJ databases">
        <authorList>
            <person name="Bezrukov I."/>
        </authorList>
    </citation>
    <scope>NUCLEOTIDE SEQUENCE</scope>
</reference>
<dbReference type="InterPro" id="IPR036236">
    <property type="entry name" value="Znf_C2H2_sf"/>
</dbReference>
<dbReference type="PANTHER" id="PTHR47025">
    <property type="entry name" value="AUTOIMMUNE REGULATOR"/>
    <property type="match status" value="1"/>
</dbReference>
<dbReference type="GO" id="GO:0000977">
    <property type="term" value="F:RNA polymerase II transcription regulatory region sequence-specific DNA binding"/>
    <property type="evidence" value="ECO:0007669"/>
    <property type="project" value="TreeGrafter"/>
</dbReference>
<dbReference type="Gene3D" id="3.30.160.60">
    <property type="entry name" value="Classic Zinc Finger"/>
    <property type="match status" value="1"/>
</dbReference>
<evidence type="ECO:0000259" key="5">
    <source>
        <dbReference type="PROSITE" id="PS50157"/>
    </source>
</evidence>
<dbReference type="Pfam" id="PF13912">
    <property type="entry name" value="zf-C2H2_6"/>
    <property type="match status" value="2"/>
</dbReference>
<feature type="compositionally biased region" description="Basic and acidic residues" evidence="4">
    <location>
        <begin position="460"/>
        <end position="473"/>
    </location>
</feature>
<dbReference type="GO" id="GO:0045944">
    <property type="term" value="P:positive regulation of transcription by RNA polymerase II"/>
    <property type="evidence" value="ECO:0007669"/>
    <property type="project" value="TreeGrafter"/>
</dbReference>
<feature type="compositionally biased region" description="Low complexity" evidence="4">
    <location>
        <begin position="439"/>
        <end position="451"/>
    </location>
</feature>
<proteinExistence type="predicted"/>
<dbReference type="SUPFAM" id="SSF57667">
    <property type="entry name" value="beta-beta-alpha zinc fingers"/>
    <property type="match status" value="1"/>
</dbReference>
<dbReference type="AlphaFoldDB" id="A0A8S2BAB8"/>
<keyword evidence="7" id="KW-1185">Reference proteome</keyword>
<name>A0A8S2BAB8_ARAAE</name>
<evidence type="ECO:0000256" key="2">
    <source>
        <dbReference type="ARBA" id="ARBA00023242"/>
    </source>
</evidence>
<keyword evidence="3" id="KW-0479">Metal-binding</keyword>
<evidence type="ECO:0000313" key="7">
    <source>
        <dbReference type="Proteomes" id="UP000682877"/>
    </source>
</evidence>
<comment type="subcellular location">
    <subcellularLocation>
        <location evidence="1">Nucleus</location>
    </subcellularLocation>
</comment>
<keyword evidence="3" id="KW-0863">Zinc-finger</keyword>
<dbReference type="EMBL" id="LR999458">
    <property type="protein sequence ID" value="CAE6250268.1"/>
    <property type="molecule type" value="Genomic_DNA"/>
</dbReference>
<dbReference type="GO" id="GO:0042393">
    <property type="term" value="F:histone binding"/>
    <property type="evidence" value="ECO:0007669"/>
    <property type="project" value="TreeGrafter"/>
</dbReference>
<evidence type="ECO:0000256" key="1">
    <source>
        <dbReference type="ARBA" id="ARBA00004123"/>
    </source>
</evidence>
<keyword evidence="3" id="KW-0862">Zinc</keyword>